<accession>A0ACC1MW06</accession>
<proteinExistence type="predicted"/>
<name>A0ACC1MW06_9HYPO</name>
<evidence type="ECO:0000313" key="1">
    <source>
        <dbReference type="EMBL" id="KAJ2970834.1"/>
    </source>
</evidence>
<dbReference type="Proteomes" id="UP001143910">
    <property type="component" value="Unassembled WGS sequence"/>
</dbReference>
<keyword evidence="2" id="KW-1185">Reference proteome</keyword>
<organism evidence="1 2">
    <name type="scientific">Zarea fungicola</name>
    <dbReference type="NCBI Taxonomy" id="93591"/>
    <lineage>
        <taxon>Eukaryota</taxon>
        <taxon>Fungi</taxon>
        <taxon>Dikarya</taxon>
        <taxon>Ascomycota</taxon>
        <taxon>Pezizomycotina</taxon>
        <taxon>Sordariomycetes</taxon>
        <taxon>Hypocreomycetidae</taxon>
        <taxon>Hypocreales</taxon>
        <taxon>Cordycipitaceae</taxon>
        <taxon>Zarea</taxon>
    </lineage>
</organism>
<comment type="caution">
    <text evidence="1">The sequence shown here is derived from an EMBL/GenBank/DDBJ whole genome shotgun (WGS) entry which is preliminary data.</text>
</comment>
<gene>
    <name evidence="1" type="ORF">NQ176_g7994</name>
</gene>
<dbReference type="EMBL" id="JANJQO010001459">
    <property type="protein sequence ID" value="KAJ2970834.1"/>
    <property type="molecule type" value="Genomic_DNA"/>
</dbReference>
<sequence length="170" mass="19799">MQRAFKYLKGLEWRERIQTECIFCDRTNFGNIVYEDEEVIAIDTIRPAGQFHWLILPKDHAVRDVESLTGQHFALLEAMDRAKKQVVEELCPGLPPAAVLSGYHRGRRPLLGDIFWPDIISIHHLHLHVIVRPHWLPWLFKYPPWLPLMWKSDASVMQQAIVTSTPTEVT</sequence>
<protein>
    <submittedName>
        <fullName evidence="1">Uncharacterized protein</fullName>
    </submittedName>
</protein>
<evidence type="ECO:0000313" key="2">
    <source>
        <dbReference type="Proteomes" id="UP001143910"/>
    </source>
</evidence>
<reference evidence="1" key="1">
    <citation type="submission" date="2022-08" db="EMBL/GenBank/DDBJ databases">
        <title>Genome Sequence of Lecanicillium fungicola.</title>
        <authorList>
            <person name="Buettner E."/>
        </authorList>
    </citation>
    <scope>NUCLEOTIDE SEQUENCE</scope>
    <source>
        <strain evidence="1">Babe33</strain>
    </source>
</reference>